<dbReference type="InterPro" id="IPR002838">
    <property type="entry name" value="AIM24"/>
</dbReference>
<name>A0A1Q2CAK6_ANAHA</name>
<proteinExistence type="predicted"/>
<accession>A0A1Q2CAK6</accession>
<gene>
    <name evidence="1" type="ORF">DO83_15085</name>
</gene>
<dbReference type="Proteomes" id="UP000188159">
    <property type="component" value="Chromosome"/>
</dbReference>
<dbReference type="PANTHER" id="PTHR43657:SF1">
    <property type="entry name" value="ALTERED INHERITANCE OF MITOCHONDRIA PROTEIN 24, MITOCHONDRIAL"/>
    <property type="match status" value="1"/>
</dbReference>
<dbReference type="AlphaFoldDB" id="A0A1Q2CAK6"/>
<dbReference type="EMBL" id="CP012098">
    <property type="protein sequence ID" value="AQP40781.1"/>
    <property type="molecule type" value="Genomic_DNA"/>
</dbReference>
<dbReference type="Pfam" id="PF01987">
    <property type="entry name" value="AIM24"/>
    <property type="match status" value="1"/>
</dbReference>
<dbReference type="Gene3D" id="3.60.160.10">
    <property type="entry name" value="Mitochondrial biogenesis AIM24"/>
    <property type="match status" value="1"/>
</dbReference>
<dbReference type="SUPFAM" id="SSF51219">
    <property type="entry name" value="TRAP-like"/>
    <property type="match status" value="1"/>
</dbReference>
<dbReference type="InterPro" id="IPR016031">
    <property type="entry name" value="Trp_RNA-bd_attenuator-like_dom"/>
</dbReference>
<dbReference type="PANTHER" id="PTHR43657">
    <property type="entry name" value="TRYPTOPHAN RNA-BINDING ATTENUATOR PROTEIN-LIKE PROTEIN"/>
    <property type="match status" value="1"/>
</dbReference>
<evidence type="ECO:0000313" key="1">
    <source>
        <dbReference type="EMBL" id="AQP40781.1"/>
    </source>
</evidence>
<evidence type="ECO:0008006" key="3">
    <source>
        <dbReference type="Google" id="ProtNLM"/>
    </source>
</evidence>
<sequence>MQRRITNQMLSKEENIMRYEILGETLPVVICHLESGEKMVTEGGGMSWMSPNMKMETTSNGGIGKIFGRAFSGEKMFQNVYTAQGGKGMIAFASCFPGSIKAFEIAPGQEMILQKSAYLAGENGVELSAFFNKKIGAGLFGGEGFIMQKASGHGIMFAEFDGHVVEYELEAGEQIVVDTGHLAAMTASCTMEIKSVPGVKNMLFGGEGVFNTILTGPGKVWLQTMPISNVAGVLSPYFPSSSK</sequence>
<evidence type="ECO:0000313" key="2">
    <source>
        <dbReference type="Proteomes" id="UP000188159"/>
    </source>
</evidence>
<dbReference type="NCBIfam" id="TIGR00266">
    <property type="entry name" value="TIGR00266 family protein"/>
    <property type="match status" value="1"/>
</dbReference>
<dbReference type="InterPro" id="IPR036983">
    <property type="entry name" value="AIM24_sf"/>
</dbReference>
<organism evidence="1 2">
    <name type="scientific">Anaerostipes hadrus</name>
    <dbReference type="NCBI Taxonomy" id="649756"/>
    <lineage>
        <taxon>Bacteria</taxon>
        <taxon>Bacillati</taxon>
        <taxon>Bacillota</taxon>
        <taxon>Clostridia</taxon>
        <taxon>Lachnospirales</taxon>
        <taxon>Lachnospiraceae</taxon>
        <taxon>Anaerostipes</taxon>
    </lineage>
</organism>
<protein>
    <recommendedName>
        <fullName evidence="3">TIGR00266 family protein</fullName>
    </recommendedName>
</protein>
<reference evidence="1 2" key="1">
    <citation type="journal article" date="2016" name="Sci. Rep.">
        <title>Accelerated dysbiosis of gut microbiota during aggravation of DSS-induced colitis by a butyrate-producing bacterium.</title>
        <authorList>
            <person name="Zhang Q."/>
            <person name="Wu Y."/>
            <person name="Wang J."/>
            <person name="Wu G."/>
            <person name="Long W."/>
            <person name="Xue Z."/>
            <person name="Wang L."/>
            <person name="Zhang X."/>
            <person name="Pang X."/>
            <person name="Zhao Y."/>
            <person name="Zhao L."/>
            <person name="Zhang C."/>
        </authorList>
    </citation>
    <scope>NUCLEOTIDE SEQUENCE [LARGE SCALE GENOMIC DNA]</scope>
    <source>
        <strain evidence="1 2">BPB5</strain>
    </source>
</reference>